<dbReference type="Pfam" id="PF00565">
    <property type="entry name" value="SNase"/>
    <property type="match status" value="1"/>
</dbReference>
<accession>A0A1I3P1U1</accession>
<evidence type="ECO:0000259" key="2">
    <source>
        <dbReference type="PROSITE" id="PS50830"/>
    </source>
</evidence>
<dbReference type="Proteomes" id="UP000198649">
    <property type="component" value="Unassembled WGS sequence"/>
</dbReference>
<feature type="signal peptide" evidence="1">
    <location>
        <begin position="1"/>
        <end position="28"/>
    </location>
</feature>
<keyword evidence="1" id="KW-0732">Signal</keyword>
<name>A0A1I3P1U1_9ACTN</name>
<dbReference type="Pfam" id="PF05901">
    <property type="entry name" value="Excalibur"/>
    <property type="match status" value="1"/>
</dbReference>
<organism evidence="3 4">
    <name type="scientific">Nocardioides psychrotolerans</name>
    <dbReference type="NCBI Taxonomy" id="1005945"/>
    <lineage>
        <taxon>Bacteria</taxon>
        <taxon>Bacillati</taxon>
        <taxon>Actinomycetota</taxon>
        <taxon>Actinomycetes</taxon>
        <taxon>Propionibacteriales</taxon>
        <taxon>Nocardioidaceae</taxon>
        <taxon>Nocardioides</taxon>
    </lineage>
</organism>
<dbReference type="SMART" id="SM00318">
    <property type="entry name" value="SNc"/>
    <property type="match status" value="1"/>
</dbReference>
<dbReference type="SUPFAM" id="SSF50199">
    <property type="entry name" value="Staphylococcal nuclease"/>
    <property type="match status" value="1"/>
</dbReference>
<dbReference type="Gene3D" id="2.40.50.90">
    <property type="match status" value="1"/>
</dbReference>
<keyword evidence="3" id="KW-0378">Hydrolase</keyword>
<keyword evidence="3" id="KW-0255">Endonuclease</keyword>
<feature type="chain" id="PRO_5011664529" evidence="1">
    <location>
        <begin position="29"/>
        <end position="226"/>
    </location>
</feature>
<dbReference type="EMBL" id="FOQG01000019">
    <property type="protein sequence ID" value="SFJ15270.1"/>
    <property type="molecule type" value="Genomic_DNA"/>
</dbReference>
<evidence type="ECO:0000313" key="4">
    <source>
        <dbReference type="Proteomes" id="UP000198649"/>
    </source>
</evidence>
<dbReference type="RefSeq" id="WP_177223725.1">
    <property type="nucleotide sequence ID" value="NZ_BKAF01000024.1"/>
</dbReference>
<reference evidence="3 4" key="1">
    <citation type="submission" date="2016-10" db="EMBL/GenBank/DDBJ databases">
        <authorList>
            <person name="de Groot N.N."/>
        </authorList>
    </citation>
    <scope>NUCLEOTIDE SEQUENCE [LARGE SCALE GENOMIC DNA]</scope>
    <source>
        <strain evidence="3 4">CGMCC 1.11156</strain>
    </source>
</reference>
<keyword evidence="3" id="KW-0540">Nuclease</keyword>
<dbReference type="PROSITE" id="PS50830">
    <property type="entry name" value="TNASE_3"/>
    <property type="match status" value="1"/>
</dbReference>
<dbReference type="InterPro" id="IPR035437">
    <property type="entry name" value="SNase_OB-fold_sf"/>
</dbReference>
<protein>
    <submittedName>
        <fullName evidence="3">Endonuclease YncB, thermonuclease family</fullName>
    </submittedName>
</protein>
<proteinExistence type="predicted"/>
<evidence type="ECO:0000313" key="3">
    <source>
        <dbReference type="EMBL" id="SFJ15270.1"/>
    </source>
</evidence>
<dbReference type="STRING" id="1005945.SAMN05216561_11954"/>
<evidence type="ECO:0000256" key="1">
    <source>
        <dbReference type="SAM" id="SignalP"/>
    </source>
</evidence>
<dbReference type="InterPro" id="IPR008613">
    <property type="entry name" value="Excalibur_Ca-bd_domain"/>
</dbReference>
<dbReference type="InterPro" id="IPR016071">
    <property type="entry name" value="Staphylococal_nuclease_OB-fold"/>
</dbReference>
<feature type="domain" description="TNase-like" evidence="2">
    <location>
        <begin position="91"/>
        <end position="225"/>
    </location>
</feature>
<dbReference type="GO" id="GO:0004519">
    <property type="term" value="F:endonuclease activity"/>
    <property type="evidence" value="ECO:0007669"/>
    <property type="project" value="UniProtKB-KW"/>
</dbReference>
<sequence>MPGHLARLLLALALGCATLSSVASPSYAADKDCGDFATQAAAQGYFLDKGGPRRDPDRLDSDGDGVACESNPCPCSTAQSGSGADAPPDVKRQRARIVRVSDGDTVVARLSRNGLEVKVRLLGIDTPEVFGGVECGGRAASRTTKHLLPRGTRVTLVSDPTQDLRDRYGRLLRYVMKGSTDIDQRLVRRGRARVYVYDDDPFRRVKAYRAAARKARAAGLGLWGSC</sequence>
<gene>
    <name evidence="3" type="ORF">SAMN05216561_11954</name>
</gene>
<keyword evidence="4" id="KW-1185">Reference proteome</keyword>
<dbReference type="AlphaFoldDB" id="A0A1I3P1U1"/>